<dbReference type="PANTHER" id="PTHR42943:SF2">
    <property type="entry name" value="GLUTATHIONE S-TRANSFERASE KAPPA 1"/>
    <property type="match status" value="1"/>
</dbReference>
<dbReference type="GO" id="GO:0006749">
    <property type="term" value="P:glutathione metabolic process"/>
    <property type="evidence" value="ECO:0007669"/>
    <property type="project" value="TreeGrafter"/>
</dbReference>
<dbReference type="Proteomes" id="UP000323671">
    <property type="component" value="Chromosome"/>
</dbReference>
<dbReference type="EMBL" id="CP022579">
    <property type="protein sequence ID" value="QEL63662.1"/>
    <property type="molecule type" value="Genomic_DNA"/>
</dbReference>
<dbReference type="EC" id="5.99.1.4" evidence="1"/>
<dbReference type="SUPFAM" id="SSF52833">
    <property type="entry name" value="Thioredoxin-like"/>
    <property type="match status" value="1"/>
</dbReference>
<reference evidence="4 5" key="1">
    <citation type="submission" date="2017-07" db="EMBL/GenBank/DDBJ databases">
        <title>Complete genome sequence of Oryzomicrobium terrae TPP412.</title>
        <authorList>
            <person name="Chiu L.-W."/>
            <person name="Lo K.-J."/>
            <person name="Tsai Y.-M."/>
            <person name="Lin S.-S."/>
            <person name="Kuo C.-H."/>
            <person name="Liu C.-T."/>
        </authorList>
    </citation>
    <scope>NUCLEOTIDE SEQUENCE [LARGE SCALE GENOMIC DNA]</scope>
    <source>
        <strain evidence="4 5">TPP412</strain>
    </source>
</reference>
<dbReference type="PANTHER" id="PTHR42943">
    <property type="entry name" value="GLUTATHIONE S-TRANSFERASE KAPPA"/>
    <property type="match status" value="1"/>
</dbReference>
<dbReference type="KEGG" id="otr:OTERR_01860"/>
<name>A0A5C1E434_9RHOO</name>
<sequence>MSAPLDFYFDFSSPYGYLAAERIDDLAARYGRTVTWHPVLLGVIFQKTGAVPLTQAPLKGDYVARDFARSARFMGLPYRAPSRFPIPTQVAARAFYWLWDQDPDQARSFGRALYRALFVDDRDISAPDTVLDLAAAQGIDRAALADALAAPALKERLKQEVEAALGRGVCGSPYIVVDGEPFLGADRLPQLERWLAAGPGGF</sequence>
<dbReference type="Gene3D" id="3.40.30.10">
    <property type="entry name" value="Glutaredoxin"/>
    <property type="match status" value="1"/>
</dbReference>
<comment type="similarity">
    <text evidence="1">Belongs to the GST superfamily. NadH family.</text>
</comment>
<feature type="active site" description="Nucleophile" evidence="2">
    <location>
        <position position="13"/>
    </location>
</feature>
<dbReference type="InterPro" id="IPR036249">
    <property type="entry name" value="Thioredoxin-like_sf"/>
</dbReference>
<dbReference type="GO" id="GO:0004364">
    <property type="term" value="F:glutathione transferase activity"/>
    <property type="evidence" value="ECO:0007669"/>
    <property type="project" value="TreeGrafter"/>
</dbReference>
<accession>A0A5C1E434</accession>
<dbReference type="AlphaFoldDB" id="A0A5C1E434"/>
<keyword evidence="5" id="KW-1185">Reference proteome</keyword>
<dbReference type="RefSeq" id="WP_149424569.1">
    <property type="nucleotide sequence ID" value="NZ_CP022579.1"/>
</dbReference>
<organism evidence="4 5">
    <name type="scientific">Oryzomicrobium terrae</name>
    <dbReference type="NCBI Taxonomy" id="1735038"/>
    <lineage>
        <taxon>Bacteria</taxon>
        <taxon>Pseudomonadati</taxon>
        <taxon>Pseudomonadota</taxon>
        <taxon>Betaproteobacteria</taxon>
        <taxon>Rhodocyclales</taxon>
        <taxon>Rhodocyclaceae</taxon>
        <taxon>Oryzomicrobium</taxon>
    </lineage>
</organism>
<dbReference type="PIRSF" id="PIRSF006386">
    <property type="entry name" value="HCCAis_GSTk"/>
    <property type="match status" value="1"/>
</dbReference>
<dbReference type="InterPro" id="IPR051924">
    <property type="entry name" value="GST_Kappa/NadH"/>
</dbReference>
<gene>
    <name evidence="4" type="ORF">OTERR_01860</name>
</gene>
<dbReference type="InterPro" id="IPR044087">
    <property type="entry name" value="NahD-like"/>
</dbReference>
<evidence type="ECO:0000259" key="3">
    <source>
        <dbReference type="Pfam" id="PF01323"/>
    </source>
</evidence>
<keyword evidence="1" id="KW-0413">Isomerase</keyword>
<protein>
    <recommendedName>
        <fullName evidence="1">2-hydroxychromene-2-carboxylate isomerase</fullName>
        <ecNumber evidence="1">5.99.1.4</ecNumber>
    </recommendedName>
</protein>
<dbReference type="GO" id="GO:0018845">
    <property type="term" value="F:2-hydroxychromene-2-carboxylate isomerase activity"/>
    <property type="evidence" value="ECO:0007669"/>
    <property type="project" value="UniProtKB-UniRule"/>
</dbReference>
<dbReference type="GO" id="GO:0004602">
    <property type="term" value="F:glutathione peroxidase activity"/>
    <property type="evidence" value="ECO:0007669"/>
    <property type="project" value="TreeGrafter"/>
</dbReference>
<dbReference type="GO" id="GO:1901170">
    <property type="term" value="P:naphthalene catabolic process"/>
    <property type="evidence" value="ECO:0007669"/>
    <property type="project" value="InterPro"/>
</dbReference>
<dbReference type="CDD" id="cd03022">
    <property type="entry name" value="DsbA_HCCA_Iso"/>
    <property type="match status" value="1"/>
</dbReference>
<comment type="catalytic activity">
    <reaction evidence="1">
        <text>2-hydroxychromene-2-carboxylate = (3E)-4-(2-hydroxyphenyl)-2-oxobut-3-enoate</text>
        <dbReference type="Rhea" id="RHEA:27401"/>
        <dbReference type="ChEBI" id="CHEBI:59350"/>
        <dbReference type="ChEBI" id="CHEBI:59353"/>
        <dbReference type="EC" id="5.99.1.4"/>
    </reaction>
</comment>
<evidence type="ECO:0000256" key="1">
    <source>
        <dbReference type="PIRNR" id="PIRNR006386"/>
    </source>
</evidence>
<evidence type="ECO:0000313" key="5">
    <source>
        <dbReference type="Proteomes" id="UP000323671"/>
    </source>
</evidence>
<dbReference type="InterPro" id="IPR001853">
    <property type="entry name" value="DSBA-like_thioredoxin_dom"/>
</dbReference>
<dbReference type="Pfam" id="PF01323">
    <property type="entry name" value="DSBA"/>
    <property type="match status" value="1"/>
</dbReference>
<evidence type="ECO:0000313" key="4">
    <source>
        <dbReference type="EMBL" id="QEL63662.1"/>
    </source>
</evidence>
<dbReference type="InterPro" id="IPR014440">
    <property type="entry name" value="HCCAis_GSTk"/>
</dbReference>
<feature type="domain" description="DSBA-like thioredoxin" evidence="3">
    <location>
        <begin position="5"/>
        <end position="194"/>
    </location>
</feature>
<evidence type="ECO:0000256" key="2">
    <source>
        <dbReference type="PIRSR" id="PIRSR006386-1"/>
    </source>
</evidence>
<proteinExistence type="inferred from homology"/>